<dbReference type="InterPro" id="IPR025356">
    <property type="entry name" value="DUF4260"/>
</dbReference>
<evidence type="ECO:0008006" key="4">
    <source>
        <dbReference type="Google" id="ProtNLM"/>
    </source>
</evidence>
<feature type="transmembrane region" description="Helical" evidence="1">
    <location>
        <begin position="58"/>
        <end position="79"/>
    </location>
</feature>
<reference evidence="2 3" key="1">
    <citation type="submission" date="2017-02" db="EMBL/GenBank/DDBJ databases">
        <authorList>
            <person name="Peterson S.W."/>
        </authorList>
    </citation>
    <scope>NUCLEOTIDE SEQUENCE [LARGE SCALE GENOMIC DNA]</scope>
    <source>
        <strain evidence="2 3">DSM 22323</strain>
    </source>
</reference>
<accession>A0A1T5E579</accession>
<proteinExistence type="predicted"/>
<name>A0A1T5E579_9FLAO</name>
<dbReference type="STRING" id="619805.SAMN05660477_01120"/>
<dbReference type="RefSeq" id="WP_079666400.1">
    <property type="nucleotide sequence ID" value="NZ_FUYZ01000003.1"/>
</dbReference>
<keyword evidence="1" id="KW-1133">Transmembrane helix</keyword>
<dbReference type="EMBL" id="FUYZ01000003">
    <property type="protein sequence ID" value="SKB79097.1"/>
    <property type="molecule type" value="Genomic_DNA"/>
</dbReference>
<protein>
    <recommendedName>
        <fullName evidence="4">DUF4260 domain-containing protein</fullName>
    </recommendedName>
</protein>
<feature type="transmembrane region" description="Helical" evidence="1">
    <location>
        <begin position="7"/>
        <end position="22"/>
    </location>
</feature>
<keyword evidence="1" id="KW-0812">Transmembrane</keyword>
<dbReference type="OrthoDB" id="9813911at2"/>
<dbReference type="Proteomes" id="UP000191112">
    <property type="component" value="Unassembled WGS sequence"/>
</dbReference>
<evidence type="ECO:0000256" key="1">
    <source>
        <dbReference type="SAM" id="Phobius"/>
    </source>
</evidence>
<keyword evidence="1" id="KW-0472">Membrane</keyword>
<organism evidence="2 3">
    <name type="scientific">Soonwooa buanensis</name>
    <dbReference type="NCBI Taxonomy" id="619805"/>
    <lineage>
        <taxon>Bacteria</taxon>
        <taxon>Pseudomonadati</taxon>
        <taxon>Bacteroidota</taxon>
        <taxon>Flavobacteriia</taxon>
        <taxon>Flavobacteriales</taxon>
        <taxon>Weeksellaceae</taxon>
        <taxon>Chryseobacterium group</taxon>
        <taxon>Soonwooa</taxon>
    </lineage>
</organism>
<dbReference type="AlphaFoldDB" id="A0A1T5E579"/>
<keyword evidence="3" id="KW-1185">Reference proteome</keyword>
<evidence type="ECO:0000313" key="3">
    <source>
        <dbReference type="Proteomes" id="UP000191112"/>
    </source>
</evidence>
<dbReference type="Pfam" id="PF14079">
    <property type="entry name" value="DUF4260"/>
    <property type="match status" value="1"/>
</dbReference>
<gene>
    <name evidence="2" type="ORF">SAMN05660477_01120</name>
</gene>
<evidence type="ECO:0000313" key="2">
    <source>
        <dbReference type="EMBL" id="SKB79097.1"/>
    </source>
</evidence>
<sequence length="119" mass="13607">MKVLLKLEYVAILIISILAFAHTEWSWWWYVGLFFAPDISMLGYLVNTKVGAFFYNLFHHWGIAVLVYIAGYLFGLTVLEVVGSILLGHSAFDRIVGYGLKYEDSFQNTHLGRIGKDKK</sequence>